<dbReference type="InterPro" id="IPR026870">
    <property type="entry name" value="Zinc_ribbon_dom"/>
</dbReference>
<dbReference type="KEGG" id="bliq:INP51_03935"/>
<proteinExistence type="predicted"/>
<protein>
    <submittedName>
        <fullName evidence="3">Zinc ribbon domain-containing protein</fullName>
    </submittedName>
</protein>
<dbReference type="RefSeq" id="WP_193736429.1">
    <property type="nucleotide sequence ID" value="NZ_CP063304.1"/>
</dbReference>
<organism evidence="3 4">
    <name type="scientific">Blautia liquoris</name>
    <dbReference type="NCBI Taxonomy" id="2779518"/>
    <lineage>
        <taxon>Bacteria</taxon>
        <taxon>Bacillati</taxon>
        <taxon>Bacillota</taxon>
        <taxon>Clostridia</taxon>
        <taxon>Lachnospirales</taxon>
        <taxon>Lachnospiraceae</taxon>
        <taxon>Blautia</taxon>
    </lineage>
</organism>
<gene>
    <name evidence="3" type="ORF">INP51_03935</name>
</gene>
<feature type="domain" description="Zinc-ribbon" evidence="2">
    <location>
        <begin position="99"/>
        <end position="120"/>
    </location>
</feature>
<evidence type="ECO:0000313" key="4">
    <source>
        <dbReference type="Proteomes" id="UP000593601"/>
    </source>
</evidence>
<evidence type="ECO:0000259" key="2">
    <source>
        <dbReference type="Pfam" id="PF13240"/>
    </source>
</evidence>
<dbReference type="EMBL" id="CP063304">
    <property type="protein sequence ID" value="QOV20109.1"/>
    <property type="molecule type" value="Genomic_DNA"/>
</dbReference>
<feature type="compositionally biased region" description="Basic and acidic residues" evidence="1">
    <location>
        <begin position="149"/>
        <end position="171"/>
    </location>
</feature>
<accession>A0A7M2RIM5</accession>
<reference evidence="3 4" key="1">
    <citation type="submission" date="2020-10" db="EMBL/GenBank/DDBJ databases">
        <title>Blautia liquoris sp.nov., isolated from the mud in a fermentation cellar used for the production of Chinese strong-flavoured liquor.</title>
        <authorList>
            <person name="Lu L."/>
        </authorList>
    </citation>
    <scope>NUCLEOTIDE SEQUENCE [LARGE SCALE GENOMIC DNA]</scope>
    <source>
        <strain evidence="3 4">LZLJ-3</strain>
    </source>
</reference>
<name>A0A7M2RIM5_9FIRM</name>
<dbReference type="Proteomes" id="UP000593601">
    <property type="component" value="Chromosome"/>
</dbReference>
<feature type="region of interest" description="Disordered" evidence="1">
    <location>
        <begin position="131"/>
        <end position="171"/>
    </location>
</feature>
<evidence type="ECO:0000313" key="3">
    <source>
        <dbReference type="EMBL" id="QOV20109.1"/>
    </source>
</evidence>
<sequence>MANDFFSHLGKTLTDTAKNVGEKTDEFISVQKLRSQQSSLESKINKDYKLIGELVYQKYVNGEPYSEDLAALCREIMQTQSDITDLKDKIADRKGQTICPVCGAAVPKDADYCMKCGSPIPMQDAEYAHYEEAFSEEPDEKEESADTTFDEKSDAGEVKLDDKAEETGKEE</sequence>
<evidence type="ECO:0000256" key="1">
    <source>
        <dbReference type="SAM" id="MobiDB-lite"/>
    </source>
</evidence>
<keyword evidence="4" id="KW-1185">Reference proteome</keyword>
<dbReference type="AlphaFoldDB" id="A0A7M2RIM5"/>
<dbReference type="Pfam" id="PF13240">
    <property type="entry name" value="Zn_Ribbon_1"/>
    <property type="match status" value="1"/>
</dbReference>
<feature type="compositionally biased region" description="Acidic residues" evidence="1">
    <location>
        <begin position="133"/>
        <end position="145"/>
    </location>
</feature>